<dbReference type="Pfam" id="PF00400">
    <property type="entry name" value="WD40"/>
    <property type="match status" value="6"/>
</dbReference>
<keyword evidence="4 11" id="KW-0853">WD repeat</keyword>
<accession>A0A7S2RES0</accession>
<evidence type="ECO:0000259" key="13">
    <source>
        <dbReference type="Pfam" id="PF04053"/>
    </source>
</evidence>
<dbReference type="GO" id="GO:0030126">
    <property type="term" value="C:COPI vesicle coat"/>
    <property type="evidence" value="ECO:0007669"/>
    <property type="project" value="UniProtKB-UniRule"/>
</dbReference>
<dbReference type="GO" id="GO:0006891">
    <property type="term" value="P:intra-Golgi vesicle-mediated transport"/>
    <property type="evidence" value="ECO:0007669"/>
    <property type="project" value="TreeGrafter"/>
</dbReference>
<evidence type="ECO:0000256" key="11">
    <source>
        <dbReference type="PROSITE-ProRule" id="PRU00221"/>
    </source>
</evidence>
<dbReference type="FunFam" id="1.25.40.470:FF:000002">
    <property type="entry name" value="Coatomer subunit alpha"/>
    <property type="match status" value="1"/>
</dbReference>
<feature type="repeat" description="WD" evidence="11">
    <location>
        <begin position="131"/>
        <end position="172"/>
    </location>
</feature>
<evidence type="ECO:0000256" key="5">
    <source>
        <dbReference type="ARBA" id="ARBA00022737"/>
    </source>
</evidence>
<feature type="repeat" description="WD" evidence="11">
    <location>
        <begin position="89"/>
        <end position="130"/>
    </location>
</feature>
<keyword evidence="6 10" id="KW-0931">ER-Golgi transport</keyword>
<dbReference type="SUPFAM" id="SSF101908">
    <property type="entry name" value="Putative isomerase YbhE"/>
    <property type="match status" value="1"/>
</dbReference>
<dbReference type="GO" id="GO:0000139">
    <property type="term" value="C:Golgi membrane"/>
    <property type="evidence" value="ECO:0007669"/>
    <property type="project" value="UniProtKB-SubCell"/>
</dbReference>
<dbReference type="InterPro" id="IPR036322">
    <property type="entry name" value="WD40_repeat_dom_sf"/>
</dbReference>
<feature type="domain" description="Coatomer alpha subunit C-terminal" evidence="14">
    <location>
        <begin position="855"/>
        <end position="1251"/>
    </location>
</feature>
<feature type="region of interest" description="Disordered" evidence="12">
    <location>
        <begin position="804"/>
        <end position="847"/>
    </location>
</feature>
<comment type="subcellular location">
    <subcellularLocation>
        <location evidence="10">Cytoplasm</location>
    </subcellularLocation>
    <subcellularLocation>
        <location evidence="1 10">Golgi apparatus membrane</location>
        <topology evidence="1 10">Peripheral membrane protein</topology>
        <orientation evidence="1">Cytoplasmic side</orientation>
    </subcellularLocation>
</comment>
<dbReference type="Gene3D" id="2.130.10.10">
    <property type="entry name" value="YVTN repeat-like/Quinoprotein amine dehydrogenase"/>
    <property type="match status" value="1"/>
</dbReference>
<dbReference type="InterPro" id="IPR010714">
    <property type="entry name" value="Coatomer_asu_C"/>
</dbReference>
<evidence type="ECO:0000256" key="8">
    <source>
        <dbReference type="ARBA" id="ARBA00023034"/>
    </source>
</evidence>
<feature type="compositionally biased region" description="Low complexity" evidence="12">
    <location>
        <begin position="895"/>
        <end position="904"/>
    </location>
</feature>
<feature type="repeat" description="WD" evidence="11">
    <location>
        <begin position="205"/>
        <end position="246"/>
    </location>
</feature>
<dbReference type="InterPro" id="IPR006692">
    <property type="entry name" value="Beta-prop_COPA/B_2nd"/>
</dbReference>
<dbReference type="AlphaFoldDB" id="A0A7S2RES0"/>
<dbReference type="CDD" id="cd22948">
    <property type="entry name" value="Coatomer_WDAD_alpha"/>
    <property type="match status" value="1"/>
</dbReference>
<organism evidence="16">
    <name type="scientific">Rhizochromulina marina</name>
    <dbReference type="NCBI Taxonomy" id="1034831"/>
    <lineage>
        <taxon>Eukaryota</taxon>
        <taxon>Sar</taxon>
        <taxon>Stramenopiles</taxon>
        <taxon>Ochrophyta</taxon>
        <taxon>Dictyochophyceae</taxon>
        <taxon>Rhizochromulinales</taxon>
        <taxon>Rhizochromulina</taxon>
    </lineage>
</organism>
<keyword evidence="7 10" id="KW-0653">Protein transport</keyword>
<reference evidence="16" key="1">
    <citation type="submission" date="2021-01" db="EMBL/GenBank/DDBJ databases">
        <authorList>
            <person name="Corre E."/>
            <person name="Pelletier E."/>
            <person name="Niang G."/>
            <person name="Scheremetjew M."/>
            <person name="Finn R."/>
            <person name="Kale V."/>
            <person name="Holt S."/>
            <person name="Cochrane G."/>
            <person name="Meng A."/>
            <person name="Brown T."/>
            <person name="Cohen L."/>
        </authorList>
    </citation>
    <scope>NUCLEOTIDE SEQUENCE</scope>
    <source>
        <strain evidence="16">CCMP1243</strain>
    </source>
</reference>
<feature type="compositionally biased region" description="Acidic residues" evidence="12">
    <location>
        <begin position="911"/>
        <end position="920"/>
    </location>
</feature>
<feature type="compositionally biased region" description="Acidic residues" evidence="12">
    <location>
        <begin position="884"/>
        <end position="894"/>
    </location>
</feature>
<dbReference type="InterPro" id="IPR001680">
    <property type="entry name" value="WD40_rpt"/>
</dbReference>
<dbReference type="FunFam" id="2.130.10.10:FF:000010">
    <property type="entry name" value="Coatomer subunit alpha"/>
    <property type="match status" value="1"/>
</dbReference>
<feature type="repeat" description="WD" evidence="11">
    <location>
        <begin position="47"/>
        <end position="79"/>
    </location>
</feature>
<dbReference type="InterPro" id="IPR050844">
    <property type="entry name" value="Coatomer_complex_subunit"/>
</dbReference>
<keyword evidence="3 10" id="KW-0963">Cytoplasm</keyword>
<keyword evidence="5" id="KW-0677">Repeat</keyword>
<dbReference type="InterPro" id="IPR020472">
    <property type="entry name" value="WD40_PAC1"/>
</dbReference>
<evidence type="ECO:0000259" key="14">
    <source>
        <dbReference type="Pfam" id="PF06957"/>
    </source>
</evidence>
<dbReference type="Pfam" id="PF06957">
    <property type="entry name" value="COPI_C"/>
    <property type="match status" value="1"/>
</dbReference>
<evidence type="ECO:0000256" key="4">
    <source>
        <dbReference type="ARBA" id="ARBA00022574"/>
    </source>
</evidence>
<evidence type="ECO:0000256" key="9">
    <source>
        <dbReference type="ARBA" id="ARBA00023136"/>
    </source>
</evidence>
<dbReference type="GO" id="GO:0006888">
    <property type="term" value="P:endoplasmic reticulum to Golgi vesicle-mediated transport"/>
    <property type="evidence" value="ECO:0007669"/>
    <property type="project" value="InterPro"/>
</dbReference>
<dbReference type="SUPFAM" id="SSF50978">
    <property type="entry name" value="WD40 repeat-like"/>
    <property type="match status" value="1"/>
</dbReference>
<dbReference type="EMBL" id="HBHJ01005218">
    <property type="protein sequence ID" value="CAD9667969.1"/>
    <property type="molecule type" value="Transcribed_RNA"/>
</dbReference>
<dbReference type="Gene3D" id="1.25.40.470">
    <property type="match status" value="1"/>
</dbReference>
<evidence type="ECO:0000256" key="6">
    <source>
        <dbReference type="ARBA" id="ARBA00022892"/>
    </source>
</evidence>
<feature type="domain" description="COPA/B second beta-propeller" evidence="13">
    <location>
        <begin position="346"/>
        <end position="597"/>
    </location>
</feature>
<dbReference type="InterPro" id="IPR047312">
    <property type="entry name" value="Coatomer_alpha_WD-assoc_reg"/>
</dbReference>
<feature type="repeat" description="WD" evidence="11">
    <location>
        <begin position="249"/>
        <end position="290"/>
    </location>
</feature>
<keyword evidence="9 10" id="KW-0472">Membrane</keyword>
<evidence type="ECO:0000256" key="7">
    <source>
        <dbReference type="ARBA" id="ARBA00022927"/>
    </source>
</evidence>
<dbReference type="InterPro" id="IPR056176">
    <property type="entry name" value="TPR_COPA_B"/>
</dbReference>
<comment type="function">
    <text evidence="10">The coatomer is a cytosolic protein complex that binds to dilysine motifs and reversibly associates with Golgi non-clathrin-coated vesicles, which further mediate biosynthetic protein transport from the ER, via the Golgi up to the trans Golgi network.</text>
</comment>
<evidence type="ECO:0000256" key="3">
    <source>
        <dbReference type="ARBA" id="ARBA00022490"/>
    </source>
</evidence>
<evidence type="ECO:0000256" key="12">
    <source>
        <dbReference type="SAM" id="MobiDB-lite"/>
    </source>
</evidence>
<dbReference type="PROSITE" id="PS50082">
    <property type="entry name" value="WD_REPEATS_2"/>
    <property type="match status" value="6"/>
</dbReference>
<feature type="domain" description="COPA/B TPR" evidence="15">
    <location>
        <begin position="639"/>
        <end position="788"/>
    </location>
</feature>
<keyword evidence="8 10" id="KW-0333">Golgi apparatus</keyword>
<comment type="subunit">
    <text evidence="10">Oligomeric complex that consists of at least the alpha, beta, beta', gamma, delta, epsilon and zeta subunits.</text>
</comment>
<proteinExistence type="predicted"/>
<dbReference type="PANTHER" id="PTHR19876">
    <property type="entry name" value="COATOMER"/>
    <property type="match status" value="1"/>
</dbReference>
<evidence type="ECO:0000256" key="2">
    <source>
        <dbReference type="ARBA" id="ARBA00022448"/>
    </source>
</evidence>
<dbReference type="GO" id="GO:0006886">
    <property type="term" value="P:intracellular protein transport"/>
    <property type="evidence" value="ECO:0007669"/>
    <property type="project" value="UniProtKB-UniRule"/>
</dbReference>
<protein>
    <recommendedName>
        <fullName evidence="10">Coatomer subunit alpha</fullName>
    </recommendedName>
</protein>
<dbReference type="PRINTS" id="PR00320">
    <property type="entry name" value="GPROTEINBRPT"/>
</dbReference>
<dbReference type="GO" id="GO:0005198">
    <property type="term" value="F:structural molecule activity"/>
    <property type="evidence" value="ECO:0007669"/>
    <property type="project" value="InterPro"/>
</dbReference>
<feature type="repeat" description="WD" evidence="11">
    <location>
        <begin position="5"/>
        <end position="46"/>
    </location>
</feature>
<dbReference type="Pfam" id="PF04053">
    <property type="entry name" value="B-prop_COPA_B_2nd"/>
    <property type="match status" value="1"/>
</dbReference>
<gene>
    <name evidence="16" type="ORF">RMAR1173_LOCUS3429</name>
</gene>
<dbReference type="InterPro" id="IPR016391">
    <property type="entry name" value="Coatomer_asu"/>
</dbReference>
<dbReference type="PANTHER" id="PTHR19876:SF1">
    <property type="entry name" value="COATOMER SUBUNIT ALPHA"/>
    <property type="match status" value="1"/>
</dbReference>
<dbReference type="PIRSF" id="PIRSF003354">
    <property type="entry name" value="Coatomer_alpha_subunit"/>
    <property type="match status" value="1"/>
</dbReference>
<evidence type="ECO:0000256" key="10">
    <source>
        <dbReference type="PIRNR" id="PIRNR003354"/>
    </source>
</evidence>
<dbReference type="SMART" id="SM00320">
    <property type="entry name" value="WD40"/>
    <property type="match status" value="7"/>
</dbReference>
<dbReference type="Pfam" id="PF23953">
    <property type="entry name" value="TPR_COPA_B"/>
    <property type="match status" value="1"/>
</dbReference>
<feature type="compositionally biased region" description="Basic and acidic residues" evidence="12">
    <location>
        <begin position="827"/>
        <end position="842"/>
    </location>
</feature>
<feature type="region of interest" description="Disordered" evidence="12">
    <location>
        <begin position="876"/>
        <end position="934"/>
    </location>
</feature>
<keyword evidence="2 10" id="KW-0813">Transport</keyword>
<dbReference type="CDD" id="cd00200">
    <property type="entry name" value="WD40"/>
    <property type="match status" value="1"/>
</dbReference>
<dbReference type="InterPro" id="IPR015943">
    <property type="entry name" value="WD40/YVTN_repeat-like_dom_sf"/>
</dbReference>
<evidence type="ECO:0000256" key="1">
    <source>
        <dbReference type="ARBA" id="ARBA00004255"/>
    </source>
</evidence>
<evidence type="ECO:0000259" key="15">
    <source>
        <dbReference type="Pfam" id="PF23953"/>
    </source>
</evidence>
<sequence length="1258" mass="139983">MLTKFESKSNRVKGLSFHPVRPWVLTSLHNGVIQLWDYRMGVLLERFDEHDGPVRGVDFHKIQPLIVSGGDDYKIKVWDYKLRRCRFTLLGHLDYIRTVQFHNEYPWIVSASDDQTIRIWNWQSRSCLSVLTGHNHYVMCAAFHPKNDLIVSASLDQTVRVWDTANLRKKNVRGAPSFESGPDTVVSRVNADLFGSADALVKYVLEGHDRGVNWASFHPTLPLVVSGADDRQVKLWRMNETKAWEVDTLRGHTNNVSCVIFHPKHELIISNSEDRSIRVWDISRRMGIQTFRRENDRFWILAAHPEQNLLAAGHDTGMIVFKLERERPAYDICGPRMFYVKDKYLRMHEFGSGRDVPVVSLRRGGHSGSSAIGSAPRSLSYNSFSPPAESSVLVCSDVDGGSYELLTFDAEGGNPSEPSGTHRGNCLSAVFIARNRFAVLDKNRQILLKNFQNQVTKKLAPPNPSTDGMFFAGASGRVLLSSEDRMTLFDTHSRKVLAELQVPRVKYVVWSNDCSHVAFLSKHGIVITDRQLEHPSTINETVRVKSGAWDTTGRIFFYTTLNHIKYCLPNGDSGIIRTLDVPVYITKVDKESLFCLDRECKTRKVKIEITEALFKLALQNHQYGDVMRMVHHSRLCGQAIISYLQQKGYPEVALHFVRDYKTRFRLAIACGNIEVALETVDKISQEEASQQLAMDCWNQLGVEALRQGNHEVVEKAAQMTKDFDRLSFLYLITGNTLKLRKMLKIAEMRKNVMSRFHNALYLGDVAERVKILESSGQAYLAYLTAVTHGLTEEADRLKPQVESLGTELPMGPSPDAKNLQPPTPILRTRDSSEKDKEGHGVEDVTVNWPQLTVPKSAFEGSITDVLAGDEDEEYVDAAGGGAWGEDDLDLDDEGGPAAASSPAEEGGGWDVDLDLGEDLDVGPAGKLPSGGRDEGGDDLFVAPQAGVVPASQWVSNSSHAADHVAAGSFETAMQLLNRQIAAVNFEPLKPKFVGVFCGAATSVPGLALAPALALPLQRTGTSDAKTLPAICLKLPSIVASLKSAYKAFHSGQFAESLVLFKSVVQSIPMVVTNTRSEANEVRELLEISREYITAIRLKLAIGELSGDPVRSTELWAYMTHCNLQPSHLFLALKFAMGEAFKIKNFITAASFARRLLELPDMSSEKNATLKVKAQKVVLKSEQMARNEHQLHYDERNPFDIDSDTFLPIYRGSPVVRCAYCNAAYSPDMKNKVCRACGLSLVGVETIGLVTASKFTRLE</sequence>
<evidence type="ECO:0000313" key="16">
    <source>
        <dbReference type="EMBL" id="CAD9667969.1"/>
    </source>
</evidence>
<dbReference type="PROSITE" id="PS50294">
    <property type="entry name" value="WD_REPEATS_REGION"/>
    <property type="match status" value="5"/>
</dbReference>
<dbReference type="GO" id="GO:0006890">
    <property type="term" value="P:retrograde vesicle-mediated transport, Golgi to endoplasmic reticulum"/>
    <property type="evidence" value="ECO:0007669"/>
    <property type="project" value="TreeGrafter"/>
</dbReference>
<name>A0A7S2RES0_9STRA</name>